<evidence type="ECO:0000259" key="3">
    <source>
        <dbReference type="PROSITE" id="PS51035"/>
    </source>
</evidence>
<dbReference type="GO" id="GO:0051087">
    <property type="term" value="F:protein-folding chaperone binding"/>
    <property type="evidence" value="ECO:0007669"/>
    <property type="project" value="InterPro"/>
</dbReference>
<feature type="compositionally biased region" description="Basic and acidic residues" evidence="2">
    <location>
        <begin position="247"/>
        <end position="265"/>
    </location>
</feature>
<feature type="compositionally biased region" description="Polar residues" evidence="2">
    <location>
        <begin position="40"/>
        <end position="66"/>
    </location>
</feature>
<accession>A0A818PZI3</accession>
<gene>
    <name evidence="4" type="ORF">OKA104_LOCUS7916</name>
</gene>
<dbReference type="Gene3D" id="1.20.58.120">
    <property type="entry name" value="BAG domain"/>
    <property type="match status" value="1"/>
</dbReference>
<feature type="region of interest" description="Disordered" evidence="2">
    <location>
        <begin position="40"/>
        <end position="71"/>
    </location>
</feature>
<feature type="compositionally biased region" description="Polar residues" evidence="2">
    <location>
        <begin position="304"/>
        <end position="316"/>
    </location>
</feature>
<feature type="compositionally biased region" description="Low complexity" evidence="2">
    <location>
        <begin position="288"/>
        <end position="303"/>
    </location>
</feature>
<evidence type="ECO:0000256" key="2">
    <source>
        <dbReference type="SAM" id="MobiDB-lite"/>
    </source>
</evidence>
<evidence type="ECO:0000313" key="5">
    <source>
        <dbReference type="Proteomes" id="UP000663881"/>
    </source>
</evidence>
<feature type="region of interest" description="Disordered" evidence="2">
    <location>
        <begin position="113"/>
        <end position="146"/>
    </location>
</feature>
<dbReference type="Pfam" id="PF02179">
    <property type="entry name" value="BAG"/>
    <property type="match status" value="1"/>
</dbReference>
<comment type="caution">
    <text evidence="4">The sequence shown here is derived from an EMBL/GenBank/DDBJ whole genome shotgun (WGS) entry which is preliminary data.</text>
</comment>
<feature type="domain" description="BAG" evidence="3">
    <location>
        <begin position="326"/>
        <end position="403"/>
    </location>
</feature>
<proteinExistence type="predicted"/>
<dbReference type="SUPFAM" id="SSF63491">
    <property type="entry name" value="BAG domain"/>
    <property type="match status" value="1"/>
</dbReference>
<feature type="coiled-coil region" evidence="1">
    <location>
        <begin position="323"/>
        <end position="350"/>
    </location>
</feature>
<dbReference type="InterPro" id="IPR003103">
    <property type="entry name" value="BAG_domain"/>
</dbReference>
<evidence type="ECO:0000313" key="4">
    <source>
        <dbReference type="EMBL" id="CAF3626854.1"/>
    </source>
</evidence>
<dbReference type="AlphaFoldDB" id="A0A818PZI3"/>
<name>A0A818PZI3_9BILA</name>
<organism evidence="4 5">
    <name type="scientific">Adineta steineri</name>
    <dbReference type="NCBI Taxonomy" id="433720"/>
    <lineage>
        <taxon>Eukaryota</taxon>
        <taxon>Metazoa</taxon>
        <taxon>Spiralia</taxon>
        <taxon>Gnathifera</taxon>
        <taxon>Rotifera</taxon>
        <taxon>Eurotatoria</taxon>
        <taxon>Bdelloidea</taxon>
        <taxon>Adinetida</taxon>
        <taxon>Adinetidae</taxon>
        <taxon>Adineta</taxon>
    </lineage>
</organism>
<dbReference type="PROSITE" id="PS51035">
    <property type="entry name" value="BAG"/>
    <property type="match status" value="1"/>
</dbReference>
<dbReference type="EMBL" id="CAJOAY010000313">
    <property type="protein sequence ID" value="CAF3626854.1"/>
    <property type="molecule type" value="Genomic_DNA"/>
</dbReference>
<dbReference type="InterPro" id="IPR036533">
    <property type="entry name" value="BAG_dom_sf"/>
</dbReference>
<feature type="region of interest" description="Disordered" evidence="2">
    <location>
        <begin position="172"/>
        <end position="197"/>
    </location>
</feature>
<protein>
    <recommendedName>
        <fullName evidence="3">BAG domain-containing protein</fullName>
    </recommendedName>
</protein>
<dbReference type="Proteomes" id="UP000663881">
    <property type="component" value="Unassembled WGS sequence"/>
</dbReference>
<reference evidence="4" key="1">
    <citation type="submission" date="2021-02" db="EMBL/GenBank/DDBJ databases">
        <authorList>
            <person name="Nowell W R."/>
        </authorList>
    </citation>
    <scope>NUCLEOTIDE SEQUENCE</scope>
</reference>
<evidence type="ECO:0000256" key="1">
    <source>
        <dbReference type="SAM" id="Coils"/>
    </source>
</evidence>
<keyword evidence="1" id="KW-0175">Coiled coil</keyword>
<sequence length="439" mass="50388">MSSSNTSGRPAGCVTIPVQIISSPDSNSYSRYSTYHRPNYTETSFNDFSNSPPYTKPTMNPYTTSRFQRRNSPIPAYDRLIQNSLFNEPCYDRPSYQEPQYYHSQQRIYEPRSLHTSRSSEDLLSSPPTDSTRSNNQSRNTTYYSPIFNSGFQSDSDFIEPNKYNTNSIRRSYDALNDSPDGQKNFPINRPYPSEQQQSYYRPSFVNSNEYRVPINQQQTNPTQRIINNSENKSISFPFFSLLSQDLKPHDRSHSPLSQRDESPGRHPPPPTSQQQQQQESDFKMTKDSTNNSNSKSETTATSLPTNDQQVPSTETIPIRDPNVIALEKLEQIKQNLMDLNQQVDAFSGLTRDDRIYKLLDEQALKMMMRCDELIDVSADIKEKRKEMIHNVQTVLAKLESKVPINPSNEHNSNQMETTLAVFTDPSSNTNESQKETLT</sequence>
<feature type="compositionally biased region" description="Polar residues" evidence="2">
    <location>
        <begin position="122"/>
        <end position="146"/>
    </location>
</feature>
<feature type="region of interest" description="Disordered" evidence="2">
    <location>
        <begin position="247"/>
        <end position="317"/>
    </location>
</feature>